<dbReference type="AlphaFoldDB" id="A0AAV3ZR91"/>
<feature type="signal peptide" evidence="2">
    <location>
        <begin position="1"/>
        <end position="18"/>
    </location>
</feature>
<keyword evidence="4" id="KW-1185">Reference proteome</keyword>
<dbReference type="Proteomes" id="UP000735302">
    <property type="component" value="Unassembled WGS sequence"/>
</dbReference>
<keyword evidence="2" id="KW-0732">Signal</keyword>
<dbReference type="EMBL" id="BLXT01002730">
    <property type="protein sequence ID" value="GFN97041.1"/>
    <property type="molecule type" value="Genomic_DNA"/>
</dbReference>
<sequence>MGISKFLVLLEKLHFILFFCSYEQTHNLRGESVRQSTVNHLSIGFIVSTRVWFLYTASPQQDDLRLSGPPSGQGVGGGAQTRDRRVPADLRTDSQATVPPMLPFPQGN</sequence>
<organism evidence="3 4">
    <name type="scientific">Plakobranchus ocellatus</name>
    <dbReference type="NCBI Taxonomy" id="259542"/>
    <lineage>
        <taxon>Eukaryota</taxon>
        <taxon>Metazoa</taxon>
        <taxon>Spiralia</taxon>
        <taxon>Lophotrochozoa</taxon>
        <taxon>Mollusca</taxon>
        <taxon>Gastropoda</taxon>
        <taxon>Heterobranchia</taxon>
        <taxon>Euthyneura</taxon>
        <taxon>Panpulmonata</taxon>
        <taxon>Sacoglossa</taxon>
        <taxon>Placobranchoidea</taxon>
        <taxon>Plakobranchidae</taxon>
        <taxon>Plakobranchus</taxon>
    </lineage>
</organism>
<comment type="caution">
    <text evidence="3">The sequence shown here is derived from an EMBL/GenBank/DDBJ whole genome shotgun (WGS) entry which is preliminary data.</text>
</comment>
<evidence type="ECO:0000256" key="1">
    <source>
        <dbReference type="SAM" id="MobiDB-lite"/>
    </source>
</evidence>
<evidence type="ECO:0000313" key="3">
    <source>
        <dbReference type="EMBL" id="GFN97041.1"/>
    </source>
</evidence>
<gene>
    <name evidence="3" type="ORF">PoB_002354700</name>
</gene>
<feature type="region of interest" description="Disordered" evidence="1">
    <location>
        <begin position="61"/>
        <end position="108"/>
    </location>
</feature>
<feature type="chain" id="PRO_5043382906" description="Secreted protein" evidence="2">
    <location>
        <begin position="19"/>
        <end position="108"/>
    </location>
</feature>
<accession>A0AAV3ZR91</accession>
<proteinExistence type="predicted"/>
<name>A0AAV3ZR91_9GAST</name>
<evidence type="ECO:0000313" key="4">
    <source>
        <dbReference type="Proteomes" id="UP000735302"/>
    </source>
</evidence>
<reference evidence="3 4" key="1">
    <citation type="journal article" date="2021" name="Elife">
        <title>Chloroplast acquisition without the gene transfer in kleptoplastic sea slugs, Plakobranchus ocellatus.</title>
        <authorList>
            <person name="Maeda T."/>
            <person name="Takahashi S."/>
            <person name="Yoshida T."/>
            <person name="Shimamura S."/>
            <person name="Takaki Y."/>
            <person name="Nagai Y."/>
            <person name="Toyoda A."/>
            <person name="Suzuki Y."/>
            <person name="Arimoto A."/>
            <person name="Ishii H."/>
            <person name="Satoh N."/>
            <person name="Nishiyama T."/>
            <person name="Hasebe M."/>
            <person name="Maruyama T."/>
            <person name="Minagawa J."/>
            <person name="Obokata J."/>
            <person name="Shigenobu S."/>
        </authorList>
    </citation>
    <scope>NUCLEOTIDE SEQUENCE [LARGE SCALE GENOMIC DNA]</scope>
</reference>
<evidence type="ECO:0000256" key="2">
    <source>
        <dbReference type="SAM" id="SignalP"/>
    </source>
</evidence>
<protein>
    <recommendedName>
        <fullName evidence="5">Secreted protein</fullName>
    </recommendedName>
</protein>
<feature type="compositionally biased region" description="Basic and acidic residues" evidence="1">
    <location>
        <begin position="81"/>
        <end position="92"/>
    </location>
</feature>
<evidence type="ECO:0008006" key="5">
    <source>
        <dbReference type="Google" id="ProtNLM"/>
    </source>
</evidence>